<evidence type="ECO:0000313" key="7">
    <source>
        <dbReference type="Proteomes" id="UP001300692"/>
    </source>
</evidence>
<organism evidence="6 7">
    <name type="scientific">Reichenbachiella ulvae</name>
    <dbReference type="NCBI Taxonomy" id="2980104"/>
    <lineage>
        <taxon>Bacteria</taxon>
        <taxon>Pseudomonadati</taxon>
        <taxon>Bacteroidota</taxon>
        <taxon>Cytophagia</taxon>
        <taxon>Cytophagales</taxon>
        <taxon>Reichenbachiellaceae</taxon>
        <taxon>Reichenbachiella</taxon>
    </lineage>
</organism>
<evidence type="ECO:0000256" key="4">
    <source>
        <dbReference type="SAM" id="Phobius"/>
    </source>
</evidence>
<feature type="transmembrane region" description="Helical" evidence="4">
    <location>
        <begin position="98"/>
        <end position="117"/>
    </location>
</feature>
<name>A0ABT3D0A6_9BACT</name>
<feature type="transmembrane region" description="Helical" evidence="4">
    <location>
        <begin position="41"/>
        <end position="62"/>
    </location>
</feature>
<dbReference type="InterPro" id="IPR011701">
    <property type="entry name" value="MFS"/>
</dbReference>
<dbReference type="SUPFAM" id="SSF103473">
    <property type="entry name" value="MFS general substrate transporter"/>
    <property type="match status" value="1"/>
</dbReference>
<dbReference type="PANTHER" id="PTHR23521:SF3">
    <property type="entry name" value="MFS TRANSPORTER"/>
    <property type="match status" value="1"/>
</dbReference>
<evidence type="ECO:0000256" key="3">
    <source>
        <dbReference type="ARBA" id="ARBA00023136"/>
    </source>
</evidence>
<dbReference type="Proteomes" id="UP001300692">
    <property type="component" value="Unassembled WGS sequence"/>
</dbReference>
<evidence type="ECO:0000256" key="1">
    <source>
        <dbReference type="ARBA" id="ARBA00022692"/>
    </source>
</evidence>
<dbReference type="Pfam" id="PF07690">
    <property type="entry name" value="MFS_1"/>
    <property type="match status" value="1"/>
</dbReference>
<protein>
    <submittedName>
        <fullName evidence="6">MFS transporter</fullName>
    </submittedName>
</protein>
<feature type="transmembrane region" description="Helical" evidence="4">
    <location>
        <begin position="129"/>
        <end position="150"/>
    </location>
</feature>
<keyword evidence="3 4" id="KW-0472">Membrane</keyword>
<feature type="transmembrane region" description="Helical" evidence="4">
    <location>
        <begin position="240"/>
        <end position="263"/>
    </location>
</feature>
<dbReference type="RefSeq" id="WP_264140253.1">
    <property type="nucleotide sequence ID" value="NZ_JAOYOD010000001.1"/>
</dbReference>
<feature type="transmembrane region" description="Helical" evidence="4">
    <location>
        <begin position="333"/>
        <end position="352"/>
    </location>
</feature>
<keyword evidence="1 4" id="KW-0812">Transmembrane</keyword>
<proteinExistence type="predicted"/>
<reference evidence="6 7" key="1">
    <citation type="submission" date="2022-10" db="EMBL/GenBank/DDBJ databases">
        <title>Comparative genomics and taxonomic characterization of three novel marine species of genus Reichenbachiella exhibiting antioxidant and polysaccharide degradation activities.</title>
        <authorList>
            <person name="Muhammad N."/>
            <person name="Lee Y.-J."/>
            <person name="Ko J."/>
            <person name="Kim S.-G."/>
        </authorList>
    </citation>
    <scope>NUCLEOTIDE SEQUENCE [LARGE SCALE GENOMIC DNA]</scope>
    <source>
        <strain evidence="6 7">ABR2-5</strain>
    </source>
</reference>
<dbReference type="EMBL" id="JAOYOD010000001">
    <property type="protein sequence ID" value="MCV9389332.1"/>
    <property type="molecule type" value="Genomic_DNA"/>
</dbReference>
<dbReference type="InterPro" id="IPR036259">
    <property type="entry name" value="MFS_trans_sf"/>
</dbReference>
<keyword evidence="7" id="KW-1185">Reference proteome</keyword>
<dbReference type="PROSITE" id="PS50850">
    <property type="entry name" value="MFS"/>
    <property type="match status" value="1"/>
</dbReference>
<feature type="transmembrane region" description="Helical" evidence="4">
    <location>
        <begin position="74"/>
        <end position="92"/>
    </location>
</feature>
<feature type="transmembrane region" description="Helical" evidence="4">
    <location>
        <begin position="358"/>
        <end position="379"/>
    </location>
</feature>
<feature type="transmembrane region" description="Helical" evidence="4">
    <location>
        <begin position="162"/>
        <end position="181"/>
    </location>
</feature>
<gene>
    <name evidence="6" type="ORF">N7U62_21885</name>
</gene>
<feature type="domain" description="Major facilitator superfamily (MFS) profile" evidence="5">
    <location>
        <begin position="6"/>
        <end position="383"/>
    </location>
</feature>
<sequence>MNQTKVLIFIVLAQFFCTSVWFASNSVMPALMAAYSFPDQAMGWLTSAVQLGFICGTLFYAFFNLADRHSPSRVFFVSALLAALSNSAVLLLSPEIVLFTVFRFFVGFFLAGIYPVGMKIAADYFEKGLGRSLGFLVGALVLGTALPHLLRSLLIELPWQAVFVSTSVLCLIGGLLILVFVPDGPFRRPGSGVNFQHTLRVFKIPAFREAAIGYFGHMWELYTFWALVPAILAMQRVEPYQVSILSFVIIAIGAGACVLAGLSSQRWGSGNVARLSLMVSALCCLVSPFVLLYAPTFIGYLFLAVWGTFVIADSPMFSKLVASSAIPELKGSALTLVNCLGFALTIFSIQLLDFLKSSYALPYLLPLLAIGPVVGLLMGPKYSNLERKQK</sequence>
<comment type="caution">
    <text evidence="6">The sequence shown here is derived from an EMBL/GenBank/DDBJ whole genome shotgun (WGS) entry which is preliminary data.</text>
</comment>
<accession>A0ABT3D0A6</accession>
<dbReference type="InterPro" id="IPR020846">
    <property type="entry name" value="MFS_dom"/>
</dbReference>
<dbReference type="PANTHER" id="PTHR23521">
    <property type="entry name" value="TRANSPORTER MFS SUPERFAMILY"/>
    <property type="match status" value="1"/>
</dbReference>
<feature type="transmembrane region" description="Helical" evidence="4">
    <location>
        <begin position="212"/>
        <end position="234"/>
    </location>
</feature>
<evidence type="ECO:0000256" key="2">
    <source>
        <dbReference type="ARBA" id="ARBA00022989"/>
    </source>
</evidence>
<keyword evidence="2 4" id="KW-1133">Transmembrane helix</keyword>
<evidence type="ECO:0000313" key="6">
    <source>
        <dbReference type="EMBL" id="MCV9389332.1"/>
    </source>
</evidence>
<dbReference type="Gene3D" id="1.20.1250.20">
    <property type="entry name" value="MFS general substrate transporter like domains"/>
    <property type="match status" value="1"/>
</dbReference>
<evidence type="ECO:0000259" key="5">
    <source>
        <dbReference type="PROSITE" id="PS50850"/>
    </source>
</evidence>